<reference evidence="1 2" key="1">
    <citation type="submission" date="2023-01" db="EMBL/GenBank/DDBJ databases">
        <authorList>
            <person name="Whitehead M."/>
        </authorList>
    </citation>
    <scope>NUCLEOTIDE SEQUENCE [LARGE SCALE GENOMIC DNA]</scope>
</reference>
<dbReference type="EMBL" id="CARXXK010000002">
    <property type="protein sequence ID" value="CAI6353646.1"/>
    <property type="molecule type" value="Genomic_DNA"/>
</dbReference>
<evidence type="ECO:0008006" key="3">
    <source>
        <dbReference type="Google" id="ProtNLM"/>
    </source>
</evidence>
<proteinExistence type="predicted"/>
<keyword evidence="2" id="KW-1185">Reference proteome</keyword>
<dbReference type="AlphaFoldDB" id="A0AAV0WCX3"/>
<evidence type="ECO:0000313" key="1">
    <source>
        <dbReference type="EMBL" id="CAI6353646.1"/>
    </source>
</evidence>
<dbReference type="InterPro" id="IPR012337">
    <property type="entry name" value="RNaseH-like_sf"/>
</dbReference>
<dbReference type="Proteomes" id="UP001160148">
    <property type="component" value="Unassembled WGS sequence"/>
</dbReference>
<dbReference type="PANTHER" id="PTHR45913:SF19">
    <property type="entry name" value="LOW QUALITY PROTEIN: ZINC FINGER BED DOMAIN-CONTAINING PROTEIN 5-LIKE"/>
    <property type="match status" value="1"/>
</dbReference>
<sequence>MSKQTSLSSFFIKPVVVKNNENEKTESNSNEQEIKKDEMPRKKVKISMNYTYKYIDKYIGYGFTYINENGVDLPQCVICGNVLANASLKPNKLLRHLETNHNEYRNKTTDFFLRKRDELKINKKNIKSYTTVDKVYLKCSFIAAMHIARTEKPYNIGEKLIKPCMVDICSELFGNEHVSKIKNIPMSDDTIHKRILCIANDIEYQLVEKINKSLFYAIQLDESTDISNSAILLIYVRYIDDTFNDIKEEFLCTLKLKTFTTADEIFKTMNSYMISKNINWASCIGICTDGAASMTGIHSGVVSRVKEVAHAHLISTHCFIHREQLAVKDMGENFNDILNQCTTIINFIRARAINSRIFSVMCKEFGSVYNNVLFHYHIRWLSRGKVLTRFIELRTEIEVFLREKNSPLSDHFQDTIWLAKVTYLSDILSLLNELNLSMQGPLTNIFTCYNKVEAFLKKLDLWIKRIQENTYMFPSYYNMTEEKLLKKNEINVMQCVIKTHLSKLKNKLLKYFPPSHDIRSNNMWILNSFLPCENHELSLLNESQLLELSSDKLLEQSFNTKNLNQFWISLRNEYPNLYEEALKKLVPFATTYLCESGFSTLTTIKTKARNKLDVEPTMRISLTNSIEAQIDSLVKQHQDQGSH</sequence>
<accession>A0AAV0WCX3</accession>
<organism evidence="1 2">
    <name type="scientific">Macrosiphum euphorbiae</name>
    <name type="common">potato aphid</name>
    <dbReference type="NCBI Taxonomy" id="13131"/>
    <lineage>
        <taxon>Eukaryota</taxon>
        <taxon>Metazoa</taxon>
        <taxon>Ecdysozoa</taxon>
        <taxon>Arthropoda</taxon>
        <taxon>Hexapoda</taxon>
        <taxon>Insecta</taxon>
        <taxon>Pterygota</taxon>
        <taxon>Neoptera</taxon>
        <taxon>Paraneoptera</taxon>
        <taxon>Hemiptera</taxon>
        <taxon>Sternorrhyncha</taxon>
        <taxon>Aphidomorpha</taxon>
        <taxon>Aphidoidea</taxon>
        <taxon>Aphididae</taxon>
        <taxon>Macrosiphini</taxon>
        <taxon>Macrosiphum</taxon>
    </lineage>
</organism>
<evidence type="ECO:0000313" key="2">
    <source>
        <dbReference type="Proteomes" id="UP001160148"/>
    </source>
</evidence>
<gene>
    <name evidence="1" type="ORF">MEUPH1_LOCUS9745</name>
</gene>
<dbReference type="PANTHER" id="PTHR45913">
    <property type="entry name" value="EPM2A-INTERACTING PROTEIN 1"/>
    <property type="match status" value="1"/>
</dbReference>
<comment type="caution">
    <text evidence="1">The sequence shown here is derived from an EMBL/GenBank/DDBJ whole genome shotgun (WGS) entry which is preliminary data.</text>
</comment>
<protein>
    <recommendedName>
        <fullName evidence="3">Transposase</fullName>
    </recommendedName>
</protein>
<name>A0AAV0WCX3_9HEMI</name>
<dbReference type="SUPFAM" id="SSF53098">
    <property type="entry name" value="Ribonuclease H-like"/>
    <property type="match status" value="1"/>
</dbReference>